<feature type="compositionally biased region" description="Basic and acidic residues" evidence="1">
    <location>
        <begin position="217"/>
        <end position="237"/>
    </location>
</feature>
<feature type="compositionally biased region" description="Basic and acidic residues" evidence="1">
    <location>
        <begin position="106"/>
        <end position="118"/>
    </location>
</feature>
<evidence type="ECO:0000313" key="2">
    <source>
        <dbReference type="EMBL" id="KAL1843864.1"/>
    </source>
</evidence>
<evidence type="ECO:0000256" key="1">
    <source>
        <dbReference type="SAM" id="MobiDB-lite"/>
    </source>
</evidence>
<feature type="compositionally biased region" description="Low complexity" evidence="1">
    <location>
        <begin position="238"/>
        <end position="271"/>
    </location>
</feature>
<dbReference type="EMBL" id="JAZGSY010000008">
    <property type="protein sequence ID" value="KAL1843864.1"/>
    <property type="molecule type" value="Genomic_DNA"/>
</dbReference>
<feature type="compositionally biased region" description="Low complexity" evidence="1">
    <location>
        <begin position="184"/>
        <end position="216"/>
    </location>
</feature>
<keyword evidence="3" id="KW-1185">Reference proteome</keyword>
<evidence type="ECO:0000313" key="3">
    <source>
        <dbReference type="Proteomes" id="UP001583172"/>
    </source>
</evidence>
<comment type="caution">
    <text evidence="2">The sequence shown here is derived from an EMBL/GenBank/DDBJ whole genome shotgun (WGS) entry which is preliminary data.</text>
</comment>
<feature type="compositionally biased region" description="Basic and acidic residues" evidence="1">
    <location>
        <begin position="126"/>
        <end position="141"/>
    </location>
</feature>
<accession>A0ABR3VPQ6</accession>
<proteinExistence type="predicted"/>
<sequence>MGIPAALATVAACGSIVTSLKSSWELRRMIKRKQDAKECEEEAPYVFRRLRRAYYDGLMSAHEYEQWYEKFLVAKVEKDLHALRRIRAHVRILEQGAPVTPSQRSRALEQVKEKQEERRRRHSVSHPRDYDDRPSQRETRGDLAAPLSKAALEYTPRDRQRSQNVQVGARPDQFVPVDRNETYGSSRSSSKNTEKTTSSSSSSSTTRCSSCGNCSSKTDKDGKEKSEKNKSDDEKPASHSPSSKVPSTKPSSSSSSSRTTSRAPSRTASASERPERHRGRSRCRRNESSDSDDERSGNESSEYCYYDDRSRPRHRGRSLSRW</sequence>
<organism evidence="2 3">
    <name type="scientific">Humicola insolens</name>
    <name type="common">Soft-rot fungus</name>
    <dbReference type="NCBI Taxonomy" id="85995"/>
    <lineage>
        <taxon>Eukaryota</taxon>
        <taxon>Fungi</taxon>
        <taxon>Dikarya</taxon>
        <taxon>Ascomycota</taxon>
        <taxon>Pezizomycotina</taxon>
        <taxon>Sordariomycetes</taxon>
        <taxon>Sordariomycetidae</taxon>
        <taxon>Sordariales</taxon>
        <taxon>Chaetomiaceae</taxon>
        <taxon>Mycothermus</taxon>
    </lineage>
</organism>
<feature type="region of interest" description="Disordered" evidence="1">
    <location>
        <begin position="97"/>
        <end position="322"/>
    </location>
</feature>
<gene>
    <name evidence="2" type="ORF">VTJ49DRAFT_7215</name>
</gene>
<dbReference type="Proteomes" id="UP001583172">
    <property type="component" value="Unassembled WGS sequence"/>
</dbReference>
<reference evidence="2 3" key="1">
    <citation type="journal article" date="2024" name="Commun. Biol.">
        <title>Comparative genomic analysis of thermophilic fungi reveals convergent evolutionary adaptations and gene losses.</title>
        <authorList>
            <person name="Steindorff A.S."/>
            <person name="Aguilar-Pontes M.V."/>
            <person name="Robinson A.J."/>
            <person name="Andreopoulos B."/>
            <person name="LaButti K."/>
            <person name="Kuo A."/>
            <person name="Mondo S."/>
            <person name="Riley R."/>
            <person name="Otillar R."/>
            <person name="Haridas S."/>
            <person name="Lipzen A."/>
            <person name="Grimwood J."/>
            <person name="Schmutz J."/>
            <person name="Clum A."/>
            <person name="Reid I.D."/>
            <person name="Moisan M.C."/>
            <person name="Butler G."/>
            <person name="Nguyen T.T.M."/>
            <person name="Dewar K."/>
            <person name="Conant G."/>
            <person name="Drula E."/>
            <person name="Henrissat B."/>
            <person name="Hansel C."/>
            <person name="Singer S."/>
            <person name="Hutchinson M.I."/>
            <person name="de Vries R.P."/>
            <person name="Natvig D.O."/>
            <person name="Powell A.J."/>
            <person name="Tsang A."/>
            <person name="Grigoriev I.V."/>
        </authorList>
    </citation>
    <scope>NUCLEOTIDE SEQUENCE [LARGE SCALE GENOMIC DNA]</scope>
    <source>
        <strain evidence="2 3">CBS 620.91</strain>
    </source>
</reference>
<feature type="compositionally biased region" description="Basic residues" evidence="1">
    <location>
        <begin position="311"/>
        <end position="322"/>
    </location>
</feature>
<name>A0ABR3VPQ6_HUMIN</name>
<protein>
    <submittedName>
        <fullName evidence="2">Uncharacterized protein</fullName>
    </submittedName>
</protein>